<dbReference type="Proteomes" id="UP000019226">
    <property type="component" value="Chromosome"/>
</dbReference>
<reference evidence="4" key="1">
    <citation type="submission" date="2013-02" db="EMBL/GenBank/DDBJ databases">
        <title>The complete genome sequence of Corynebacterium casei LMG S-19264 (=DSM 44701).</title>
        <authorList>
            <person name="Ruckert C."/>
            <person name="Albersmeier A."/>
            <person name="Kalinowski J."/>
        </authorList>
    </citation>
    <scope>NUCLEOTIDE SEQUENCE [LARGE SCALE GENOMIC DNA]</scope>
    <source>
        <strain evidence="4">LMG S-19264</strain>
    </source>
</reference>
<keyword evidence="4" id="KW-1185">Reference proteome</keyword>
<proteinExistence type="inferred from homology"/>
<evidence type="ECO:0000256" key="1">
    <source>
        <dbReference type="ARBA" id="ARBA00007768"/>
    </source>
</evidence>
<evidence type="ECO:0000313" key="3">
    <source>
        <dbReference type="EMBL" id="AHI19734.1"/>
    </source>
</evidence>
<protein>
    <recommendedName>
        <fullName evidence="2">Copper homeostasis protein cutC homolog</fullName>
    </recommendedName>
</protein>
<evidence type="ECO:0000256" key="2">
    <source>
        <dbReference type="ARBA" id="ARBA00019014"/>
    </source>
</evidence>
<sequence>MGTIDKDGLSPSPALAADVVTAVNIPVRSMLRLSDGFATNANEVEQLKQLAVQYADPGAAGVVLGFLTPDSQIDIAVLEDILSSTAPGMDYTFHRAIDYAAQGARETLLALEHPPRHVLTAGSPLGVGEGIETLLARAKATPELILAGGGLKAEFVPRFTAAGIRNFHIGSAARLNGSFDERIDPKAVARWVELTEKPRLFD</sequence>
<name>A0ABN4CBF5_9CORY</name>
<dbReference type="InterPro" id="IPR036822">
    <property type="entry name" value="CutC-like_dom_sf"/>
</dbReference>
<comment type="similarity">
    <text evidence="1">Belongs to the CutC family.</text>
</comment>
<dbReference type="InterPro" id="IPR005627">
    <property type="entry name" value="CutC-like"/>
</dbReference>
<evidence type="ECO:0000313" key="4">
    <source>
        <dbReference type="Proteomes" id="UP000019226"/>
    </source>
</evidence>
<dbReference type="Gene3D" id="3.20.20.380">
    <property type="entry name" value="Copper homeostasis (CutC) domain"/>
    <property type="match status" value="1"/>
</dbReference>
<dbReference type="SUPFAM" id="SSF110395">
    <property type="entry name" value="CutC-like"/>
    <property type="match status" value="1"/>
</dbReference>
<dbReference type="EMBL" id="CP004350">
    <property type="protein sequence ID" value="AHI19734.1"/>
    <property type="molecule type" value="Genomic_DNA"/>
</dbReference>
<dbReference type="PANTHER" id="PTHR12598">
    <property type="entry name" value="COPPER HOMEOSTASIS PROTEIN CUTC"/>
    <property type="match status" value="1"/>
</dbReference>
<accession>A0ABN4CBF5</accession>
<gene>
    <name evidence="3" type="ORF">CCASEI_05790</name>
</gene>
<organism evidence="3 4">
    <name type="scientific">Corynebacterium casei LMG S-19264</name>
    <dbReference type="NCBI Taxonomy" id="1285583"/>
    <lineage>
        <taxon>Bacteria</taxon>
        <taxon>Bacillati</taxon>
        <taxon>Actinomycetota</taxon>
        <taxon>Actinomycetes</taxon>
        <taxon>Mycobacteriales</taxon>
        <taxon>Corynebacteriaceae</taxon>
        <taxon>Corynebacterium</taxon>
    </lineage>
</organism>
<dbReference type="Pfam" id="PF03932">
    <property type="entry name" value="CutC"/>
    <property type="match status" value="1"/>
</dbReference>
<dbReference type="PANTHER" id="PTHR12598:SF0">
    <property type="entry name" value="COPPER HOMEOSTASIS PROTEIN CUTC HOMOLOG"/>
    <property type="match status" value="1"/>
</dbReference>